<comment type="caution">
    <text evidence="7">The sequence shown here is derived from an EMBL/GenBank/DDBJ whole genome shotgun (WGS) entry which is preliminary data.</text>
</comment>
<reference evidence="7" key="2">
    <citation type="submission" date="2023-06" db="EMBL/GenBank/DDBJ databases">
        <authorList>
            <consortium name="Lawrence Berkeley National Laboratory"/>
            <person name="Haridas S."/>
            <person name="Hensen N."/>
            <person name="Bonometti L."/>
            <person name="Westerberg I."/>
            <person name="Brannstrom I.O."/>
            <person name="Guillou S."/>
            <person name="Cros-Aarteil S."/>
            <person name="Calhoun S."/>
            <person name="Kuo A."/>
            <person name="Mondo S."/>
            <person name="Pangilinan J."/>
            <person name="Riley R."/>
            <person name="Labutti K."/>
            <person name="Andreopoulos B."/>
            <person name="Lipzen A."/>
            <person name="Chen C."/>
            <person name="Yanf M."/>
            <person name="Daum C."/>
            <person name="Ng V."/>
            <person name="Clum A."/>
            <person name="Steindorff A."/>
            <person name="Ohm R."/>
            <person name="Martin F."/>
            <person name="Silar P."/>
            <person name="Natvig D."/>
            <person name="Lalanne C."/>
            <person name="Gautier V."/>
            <person name="Ament-Velasquez S.L."/>
            <person name="Kruys A."/>
            <person name="Hutchinson M.I."/>
            <person name="Powell A.J."/>
            <person name="Barry K."/>
            <person name="Miller A.N."/>
            <person name="Grigoriev I.V."/>
            <person name="Debuchy R."/>
            <person name="Gladieux P."/>
            <person name="Thoren M.H."/>
            <person name="Johannesson H."/>
        </authorList>
    </citation>
    <scope>NUCLEOTIDE SEQUENCE</scope>
    <source>
        <strain evidence="7">CBS 955.72</strain>
    </source>
</reference>
<protein>
    <recommendedName>
        <fullName evidence="4">Restriction of telomere capping protein 5</fullName>
    </recommendedName>
</protein>
<comment type="function">
    <text evidence="1">May be involved in a process influencing telomere capping.</text>
</comment>
<dbReference type="InterPro" id="IPR006571">
    <property type="entry name" value="TLDc_dom"/>
</dbReference>
<keyword evidence="8" id="KW-1185">Reference proteome</keyword>
<evidence type="ECO:0000313" key="7">
    <source>
        <dbReference type="EMBL" id="KAK3346213.1"/>
    </source>
</evidence>
<comment type="subcellular location">
    <subcellularLocation>
        <location evidence="2">Cytoplasm</location>
    </subcellularLocation>
</comment>
<keyword evidence="5" id="KW-0963">Cytoplasm</keyword>
<evidence type="ECO:0000256" key="5">
    <source>
        <dbReference type="ARBA" id="ARBA00022490"/>
    </source>
</evidence>
<dbReference type="GO" id="GO:0005737">
    <property type="term" value="C:cytoplasm"/>
    <property type="evidence" value="ECO:0007669"/>
    <property type="project" value="UniProtKB-SubCell"/>
</dbReference>
<evidence type="ECO:0000256" key="2">
    <source>
        <dbReference type="ARBA" id="ARBA00004496"/>
    </source>
</evidence>
<dbReference type="AlphaFoldDB" id="A0AAJ0HAV7"/>
<name>A0AAJ0HAV7_9PEZI</name>
<evidence type="ECO:0000256" key="1">
    <source>
        <dbReference type="ARBA" id="ARBA00002738"/>
    </source>
</evidence>
<evidence type="ECO:0000259" key="6">
    <source>
        <dbReference type="PROSITE" id="PS51886"/>
    </source>
</evidence>
<comment type="similarity">
    <text evidence="3">Belongs to the RTC5 family.</text>
</comment>
<evidence type="ECO:0000313" key="8">
    <source>
        <dbReference type="Proteomes" id="UP001275084"/>
    </source>
</evidence>
<evidence type="ECO:0000256" key="4">
    <source>
        <dbReference type="ARBA" id="ARBA00015163"/>
    </source>
</evidence>
<evidence type="ECO:0000256" key="3">
    <source>
        <dbReference type="ARBA" id="ARBA00006731"/>
    </source>
</evidence>
<dbReference type="PROSITE" id="PS51886">
    <property type="entry name" value="TLDC"/>
    <property type="match status" value="1"/>
</dbReference>
<dbReference type="Pfam" id="PF07534">
    <property type="entry name" value="TLD"/>
    <property type="match status" value="1"/>
</dbReference>
<proteinExistence type="inferred from homology"/>
<reference evidence="7" key="1">
    <citation type="journal article" date="2023" name="Mol. Phylogenet. Evol.">
        <title>Genome-scale phylogeny and comparative genomics of the fungal order Sordariales.</title>
        <authorList>
            <person name="Hensen N."/>
            <person name="Bonometti L."/>
            <person name="Westerberg I."/>
            <person name="Brannstrom I.O."/>
            <person name="Guillou S."/>
            <person name="Cros-Aarteil S."/>
            <person name="Calhoun S."/>
            <person name="Haridas S."/>
            <person name="Kuo A."/>
            <person name="Mondo S."/>
            <person name="Pangilinan J."/>
            <person name="Riley R."/>
            <person name="LaButti K."/>
            <person name="Andreopoulos B."/>
            <person name="Lipzen A."/>
            <person name="Chen C."/>
            <person name="Yan M."/>
            <person name="Daum C."/>
            <person name="Ng V."/>
            <person name="Clum A."/>
            <person name="Steindorff A."/>
            <person name="Ohm R.A."/>
            <person name="Martin F."/>
            <person name="Silar P."/>
            <person name="Natvig D.O."/>
            <person name="Lalanne C."/>
            <person name="Gautier V."/>
            <person name="Ament-Velasquez S.L."/>
            <person name="Kruys A."/>
            <person name="Hutchinson M.I."/>
            <person name="Powell A.J."/>
            <person name="Barry K."/>
            <person name="Miller A.N."/>
            <person name="Grigoriev I.V."/>
            <person name="Debuchy R."/>
            <person name="Gladieux P."/>
            <person name="Hiltunen Thoren M."/>
            <person name="Johannesson H."/>
        </authorList>
    </citation>
    <scope>NUCLEOTIDE SEQUENCE</scope>
    <source>
        <strain evidence="7">CBS 955.72</strain>
    </source>
</reference>
<dbReference type="GO" id="GO:0006979">
    <property type="term" value="P:response to oxidative stress"/>
    <property type="evidence" value="ECO:0007669"/>
    <property type="project" value="TreeGrafter"/>
</dbReference>
<dbReference type="SMART" id="SM00584">
    <property type="entry name" value="TLDc"/>
    <property type="match status" value="1"/>
</dbReference>
<gene>
    <name evidence="7" type="ORF">B0T25DRAFT_271845</name>
</gene>
<dbReference type="EMBL" id="JAUIQD010000006">
    <property type="protein sequence ID" value="KAK3346213.1"/>
    <property type="molecule type" value="Genomic_DNA"/>
</dbReference>
<organism evidence="7 8">
    <name type="scientific">Lasiosphaeria hispida</name>
    <dbReference type="NCBI Taxonomy" id="260671"/>
    <lineage>
        <taxon>Eukaryota</taxon>
        <taxon>Fungi</taxon>
        <taxon>Dikarya</taxon>
        <taxon>Ascomycota</taxon>
        <taxon>Pezizomycotina</taxon>
        <taxon>Sordariomycetes</taxon>
        <taxon>Sordariomycetidae</taxon>
        <taxon>Sordariales</taxon>
        <taxon>Lasiosphaeriaceae</taxon>
        <taxon>Lasiosphaeria</taxon>
    </lineage>
</organism>
<dbReference type="GO" id="GO:0005634">
    <property type="term" value="C:nucleus"/>
    <property type="evidence" value="ECO:0007669"/>
    <property type="project" value="TreeGrafter"/>
</dbReference>
<dbReference type="Proteomes" id="UP001275084">
    <property type="component" value="Unassembled WGS sequence"/>
</dbReference>
<dbReference type="PANTHER" id="PTHR23354:SF130">
    <property type="entry name" value="RESTRICTION OF TELOMERE CAPPING PROTEIN 5"/>
    <property type="match status" value="1"/>
</dbReference>
<accession>A0AAJ0HAV7</accession>
<sequence length="624" mass="69064">MGQAQSGEGHVPSHEELAKQLANKFAEKCFTSLELFSLKDVFRSLADTEQHVRYLKEDTIARFLEIPDIVGASPMLFQMISFIGAFPFLQDAPAVLGLEQMVMVITIMTQRYERVLARGATDRRKLLFKSMAVYDRRFSDMRSEAGVIGAKNSEEQQGAEKDNDRLVDRIPTLGFDVDLAGDDEGDSEADDVDELVLAALDSLDYINVVKPKNTSEIHGAMIPADNFRKLIMLLLLASPLDPQGSLATYSGRVSGASLDSLRTTAECILAAFLNVEQTPGIRFHRFNAIIPSSMPFLFNGFTPLFEHFLFSKSLDFHKTKDGIRTKAAILPEIVQPLLADTGSIMNLNVMSQLSFFIPGSLLFRRLHLLYSGDDDGFSMGSFEAKVFNWRAPTVLLVCGNRLPSELDHRSTGPESAYLSTLPPRRFPPGSSDTAERLTFGIYVGQPWKQTHRECFGGEDTLLFQLEPVHDVFHASTLNRDYVSFTKPSSSASQAGISFGCPPPQSTQGYRRSSVVSLGAVSLVLDSSFEFGCFTHDYTSRGGAFQASVARKFDFQERFEIESLEVWGCGRDDEAKNQADRWAWEAREAEARRRINLGTGDIEADRALLEMAGLIGANRSGGSMG</sequence>
<dbReference type="PANTHER" id="PTHR23354">
    <property type="entry name" value="NUCLEOLAR PROTEIN 7/ESTROGEN RECEPTOR COACTIVATOR-RELATED"/>
    <property type="match status" value="1"/>
</dbReference>
<feature type="domain" description="TLDc" evidence="6">
    <location>
        <begin position="343"/>
        <end position="569"/>
    </location>
</feature>